<keyword evidence="3" id="KW-1185">Reference proteome</keyword>
<sequence length="170" mass="18982">MEVYETSYEPCTESNSLSVDTEDILPMSNEHEPLPGGSNDVQWSEQNVDKLVAAMQSGVSSPEVRAVVQAFYDDTEDFLRNIDDTLLAGPADAHVNRSQHCTTSAKRKSCHTIQFVNTSSIPKKHKRRRLNAEENTRGKDEDNTQGKFGPTHDPNPVDISSRLRRTSHQG</sequence>
<reference evidence="3" key="2">
    <citation type="submission" date="2015-01" db="EMBL/GenBank/DDBJ databases">
        <title>Evolutionary Origins and Diversification of the Mycorrhizal Mutualists.</title>
        <authorList>
            <consortium name="DOE Joint Genome Institute"/>
            <consortium name="Mycorrhizal Genomics Consortium"/>
            <person name="Kohler A."/>
            <person name="Kuo A."/>
            <person name="Nagy L.G."/>
            <person name="Floudas D."/>
            <person name="Copeland A."/>
            <person name="Barry K.W."/>
            <person name="Cichocki N."/>
            <person name="Veneault-Fourrey C."/>
            <person name="LaButti K."/>
            <person name="Lindquist E.A."/>
            <person name="Lipzen A."/>
            <person name="Lundell T."/>
            <person name="Morin E."/>
            <person name="Murat C."/>
            <person name="Riley R."/>
            <person name="Ohm R."/>
            <person name="Sun H."/>
            <person name="Tunlid A."/>
            <person name="Henrissat B."/>
            <person name="Grigoriev I.V."/>
            <person name="Hibbett D.S."/>
            <person name="Martin F."/>
        </authorList>
    </citation>
    <scope>NUCLEOTIDE SEQUENCE [LARGE SCALE GENOMIC DNA]</scope>
    <source>
        <strain evidence="3">UH-Slu-Lm8-n1</strain>
    </source>
</reference>
<evidence type="ECO:0000313" key="3">
    <source>
        <dbReference type="Proteomes" id="UP000054485"/>
    </source>
</evidence>
<gene>
    <name evidence="2" type="ORF">CY34DRAFT_814393</name>
</gene>
<evidence type="ECO:0000313" key="2">
    <source>
        <dbReference type="EMBL" id="KIK32190.1"/>
    </source>
</evidence>
<reference evidence="2 3" key="1">
    <citation type="submission" date="2014-04" db="EMBL/GenBank/DDBJ databases">
        <authorList>
            <consortium name="DOE Joint Genome Institute"/>
            <person name="Kuo A."/>
            <person name="Ruytinx J."/>
            <person name="Rineau F."/>
            <person name="Colpaert J."/>
            <person name="Kohler A."/>
            <person name="Nagy L.G."/>
            <person name="Floudas D."/>
            <person name="Copeland A."/>
            <person name="Barry K.W."/>
            <person name="Cichocki N."/>
            <person name="Veneault-Fourrey C."/>
            <person name="LaButti K."/>
            <person name="Lindquist E.A."/>
            <person name="Lipzen A."/>
            <person name="Lundell T."/>
            <person name="Morin E."/>
            <person name="Murat C."/>
            <person name="Sun H."/>
            <person name="Tunlid A."/>
            <person name="Henrissat B."/>
            <person name="Grigoriev I.V."/>
            <person name="Hibbett D.S."/>
            <person name="Martin F."/>
            <person name="Nordberg H.P."/>
            <person name="Cantor M.N."/>
            <person name="Hua S.X."/>
        </authorList>
    </citation>
    <scope>NUCLEOTIDE SEQUENCE [LARGE SCALE GENOMIC DNA]</scope>
    <source>
        <strain evidence="2 3">UH-Slu-Lm8-n1</strain>
    </source>
</reference>
<feature type="region of interest" description="Disordered" evidence="1">
    <location>
        <begin position="1"/>
        <end position="21"/>
    </location>
</feature>
<dbReference type="OrthoDB" id="2691567at2759"/>
<feature type="compositionally biased region" description="Basic and acidic residues" evidence="1">
    <location>
        <begin position="130"/>
        <end position="144"/>
    </location>
</feature>
<protein>
    <submittedName>
        <fullName evidence="2">Uncharacterized protein</fullName>
    </submittedName>
</protein>
<dbReference type="InParanoid" id="A0A0C9Z456"/>
<dbReference type="Proteomes" id="UP000054485">
    <property type="component" value="Unassembled WGS sequence"/>
</dbReference>
<dbReference type="AlphaFoldDB" id="A0A0C9Z456"/>
<name>A0A0C9Z456_9AGAM</name>
<dbReference type="EMBL" id="KN836350">
    <property type="protein sequence ID" value="KIK32190.1"/>
    <property type="molecule type" value="Genomic_DNA"/>
</dbReference>
<dbReference type="HOGENOM" id="CLU_1571674_0_0_1"/>
<feature type="region of interest" description="Disordered" evidence="1">
    <location>
        <begin position="118"/>
        <end position="170"/>
    </location>
</feature>
<evidence type="ECO:0000256" key="1">
    <source>
        <dbReference type="SAM" id="MobiDB-lite"/>
    </source>
</evidence>
<organism evidence="2 3">
    <name type="scientific">Suillus luteus UH-Slu-Lm8-n1</name>
    <dbReference type="NCBI Taxonomy" id="930992"/>
    <lineage>
        <taxon>Eukaryota</taxon>
        <taxon>Fungi</taxon>
        <taxon>Dikarya</taxon>
        <taxon>Basidiomycota</taxon>
        <taxon>Agaricomycotina</taxon>
        <taxon>Agaricomycetes</taxon>
        <taxon>Agaricomycetidae</taxon>
        <taxon>Boletales</taxon>
        <taxon>Suillineae</taxon>
        <taxon>Suillaceae</taxon>
        <taxon>Suillus</taxon>
    </lineage>
</organism>
<accession>A0A0C9Z456</accession>
<proteinExistence type="predicted"/>